<dbReference type="VEuPathDB" id="FungiDB:RhiirFUN_021295"/>
<name>A0A2P4PG46_RHIID</name>
<keyword evidence="2" id="KW-1185">Reference proteome</keyword>
<reference evidence="1 2" key="2">
    <citation type="journal article" date="2018" name="New Phytol.">
        <title>High intraspecific genome diversity in the model arbuscular mycorrhizal symbiont Rhizophagus irregularis.</title>
        <authorList>
            <person name="Chen E.C.H."/>
            <person name="Morin E."/>
            <person name="Beaudet D."/>
            <person name="Noel J."/>
            <person name="Yildirir G."/>
            <person name="Ndikumana S."/>
            <person name="Charron P."/>
            <person name="St-Onge C."/>
            <person name="Giorgi J."/>
            <person name="Kruger M."/>
            <person name="Marton T."/>
            <person name="Ropars J."/>
            <person name="Grigoriev I.V."/>
            <person name="Hainaut M."/>
            <person name="Henrissat B."/>
            <person name="Roux C."/>
            <person name="Martin F."/>
            <person name="Corradi N."/>
        </authorList>
    </citation>
    <scope>NUCLEOTIDE SEQUENCE [LARGE SCALE GENOMIC DNA]</scope>
    <source>
        <strain evidence="1 2">DAOM 197198</strain>
    </source>
</reference>
<accession>A0A2P4PG46</accession>
<proteinExistence type="predicted"/>
<organism evidence="1 2">
    <name type="scientific">Rhizophagus irregularis (strain DAOM 181602 / DAOM 197198 / MUCL 43194)</name>
    <name type="common">Arbuscular mycorrhizal fungus</name>
    <name type="synonym">Glomus intraradices</name>
    <dbReference type="NCBI Taxonomy" id="747089"/>
    <lineage>
        <taxon>Eukaryota</taxon>
        <taxon>Fungi</taxon>
        <taxon>Fungi incertae sedis</taxon>
        <taxon>Mucoromycota</taxon>
        <taxon>Glomeromycotina</taxon>
        <taxon>Glomeromycetes</taxon>
        <taxon>Glomerales</taxon>
        <taxon>Glomeraceae</taxon>
        <taxon>Rhizophagus</taxon>
    </lineage>
</organism>
<dbReference type="AlphaFoldDB" id="A0A2P4PG46"/>
<evidence type="ECO:0000313" key="2">
    <source>
        <dbReference type="Proteomes" id="UP000018888"/>
    </source>
</evidence>
<sequence>MDVKAFMVATDLEMTLCRCRIWIEDSNGHRIAGDKKYHDCTNYFYTGHEFIYFPNQTYTVYAKVAGSFKKKKARGPFNENTCFSIHGTVNKWGFDQKSC</sequence>
<dbReference type="EMBL" id="AUPC02000242">
    <property type="protein sequence ID" value="POG64368.1"/>
    <property type="molecule type" value="Genomic_DNA"/>
</dbReference>
<evidence type="ECO:0000313" key="1">
    <source>
        <dbReference type="EMBL" id="POG64368.1"/>
    </source>
</evidence>
<dbReference type="Proteomes" id="UP000018888">
    <property type="component" value="Unassembled WGS sequence"/>
</dbReference>
<comment type="caution">
    <text evidence="1">The sequence shown here is derived from an EMBL/GenBank/DDBJ whole genome shotgun (WGS) entry which is preliminary data.</text>
</comment>
<reference evidence="1 2" key="1">
    <citation type="journal article" date="2013" name="Proc. Natl. Acad. Sci. U.S.A.">
        <title>Genome of an arbuscular mycorrhizal fungus provides insight into the oldest plant symbiosis.</title>
        <authorList>
            <person name="Tisserant E."/>
            <person name="Malbreil M."/>
            <person name="Kuo A."/>
            <person name="Kohler A."/>
            <person name="Symeonidi A."/>
            <person name="Balestrini R."/>
            <person name="Charron P."/>
            <person name="Duensing N."/>
            <person name="Frei Dit Frey N."/>
            <person name="Gianinazzi-Pearson V."/>
            <person name="Gilbert L.B."/>
            <person name="Handa Y."/>
            <person name="Herr J.R."/>
            <person name="Hijri M."/>
            <person name="Koul R."/>
            <person name="Kawaguchi M."/>
            <person name="Krajinski F."/>
            <person name="Lammers P.J."/>
            <person name="Masclaux F.G."/>
            <person name="Murat C."/>
            <person name="Morin E."/>
            <person name="Ndikumana S."/>
            <person name="Pagni M."/>
            <person name="Petitpierre D."/>
            <person name="Requena N."/>
            <person name="Rosikiewicz P."/>
            <person name="Riley R."/>
            <person name="Saito K."/>
            <person name="San Clemente H."/>
            <person name="Shapiro H."/>
            <person name="van Tuinen D."/>
            <person name="Becard G."/>
            <person name="Bonfante P."/>
            <person name="Paszkowski U."/>
            <person name="Shachar-Hill Y.Y."/>
            <person name="Tuskan G.A."/>
            <person name="Young P.W."/>
            <person name="Sanders I.R."/>
            <person name="Henrissat B."/>
            <person name="Rensing S.A."/>
            <person name="Grigoriev I.V."/>
            <person name="Corradi N."/>
            <person name="Roux C."/>
            <person name="Martin F."/>
        </authorList>
    </citation>
    <scope>NUCLEOTIDE SEQUENCE [LARGE SCALE GENOMIC DNA]</scope>
    <source>
        <strain evidence="1 2">DAOM 197198</strain>
    </source>
</reference>
<protein>
    <submittedName>
        <fullName evidence="1">Uncharacterized protein</fullName>
    </submittedName>
</protein>
<gene>
    <name evidence="1" type="ORF">GLOIN_2v1782952</name>
</gene>